<name>A0AAD7AX07_9AGAR</name>
<dbReference type="AlphaFoldDB" id="A0AAD7AX07"/>
<dbReference type="Proteomes" id="UP001221142">
    <property type="component" value="Unassembled WGS sequence"/>
</dbReference>
<proteinExistence type="predicted"/>
<accession>A0AAD7AX07</accession>
<gene>
    <name evidence="2" type="ORF">FB45DRAFT_1015366</name>
</gene>
<feature type="compositionally biased region" description="Low complexity" evidence="1">
    <location>
        <begin position="170"/>
        <end position="179"/>
    </location>
</feature>
<reference evidence="2" key="1">
    <citation type="submission" date="2023-03" db="EMBL/GenBank/DDBJ databases">
        <title>Massive genome expansion in bonnet fungi (Mycena s.s.) driven by repeated elements and novel gene families across ecological guilds.</title>
        <authorList>
            <consortium name="Lawrence Berkeley National Laboratory"/>
            <person name="Harder C.B."/>
            <person name="Miyauchi S."/>
            <person name="Viragh M."/>
            <person name="Kuo A."/>
            <person name="Thoen E."/>
            <person name="Andreopoulos B."/>
            <person name="Lu D."/>
            <person name="Skrede I."/>
            <person name="Drula E."/>
            <person name="Henrissat B."/>
            <person name="Morin E."/>
            <person name="Kohler A."/>
            <person name="Barry K."/>
            <person name="LaButti K."/>
            <person name="Morin E."/>
            <person name="Salamov A."/>
            <person name="Lipzen A."/>
            <person name="Mereny Z."/>
            <person name="Hegedus B."/>
            <person name="Baldrian P."/>
            <person name="Stursova M."/>
            <person name="Weitz H."/>
            <person name="Taylor A."/>
            <person name="Grigoriev I.V."/>
            <person name="Nagy L.G."/>
            <person name="Martin F."/>
            <person name="Kauserud H."/>
        </authorList>
    </citation>
    <scope>NUCLEOTIDE SEQUENCE</scope>
    <source>
        <strain evidence="2">9284</strain>
    </source>
</reference>
<evidence type="ECO:0000313" key="3">
    <source>
        <dbReference type="Proteomes" id="UP001221142"/>
    </source>
</evidence>
<feature type="compositionally biased region" description="Polar residues" evidence="1">
    <location>
        <begin position="149"/>
        <end position="161"/>
    </location>
</feature>
<dbReference type="EMBL" id="JARKIF010000216">
    <property type="protein sequence ID" value="KAJ7602588.1"/>
    <property type="molecule type" value="Genomic_DNA"/>
</dbReference>
<feature type="compositionally biased region" description="Polar residues" evidence="1">
    <location>
        <begin position="131"/>
        <end position="142"/>
    </location>
</feature>
<evidence type="ECO:0000313" key="2">
    <source>
        <dbReference type="EMBL" id="KAJ7602588.1"/>
    </source>
</evidence>
<comment type="caution">
    <text evidence="2">The sequence shown here is derived from an EMBL/GenBank/DDBJ whole genome shotgun (WGS) entry which is preliminary data.</text>
</comment>
<feature type="region of interest" description="Disordered" evidence="1">
    <location>
        <begin position="131"/>
        <end position="179"/>
    </location>
</feature>
<evidence type="ECO:0000256" key="1">
    <source>
        <dbReference type="SAM" id="MobiDB-lite"/>
    </source>
</evidence>
<sequence length="307" mass="33496">MKDLQILLATAATDTASISITSRYLHPGTILETVPGRNAQLKDERLELFGRGQHRVSQGRSFISEFSHIKTLVIVKHFPPSLFPSWTSADATDGNNEGAAKMRAVALAAQPMPWGPPSTQPDEEGAVVSSRRSTSIKMSWSPSGGCWSMRSTSGNGRSPSSADARRKVPTSSVSTSQRSTQYLMLKPAKRSQVDENSLLSGAVGSSVRKIHVLGLEECHWGLKRGAVVSGIVATRIDVRIIRIRIVCDEEEKELSAESSEETFWGVVANASRSASIQMRFGNGEHPRSTEKGEFLNQKAEYQQLEEA</sequence>
<protein>
    <submittedName>
        <fullName evidence="2">Uncharacterized protein</fullName>
    </submittedName>
</protein>
<keyword evidence="3" id="KW-1185">Reference proteome</keyword>
<organism evidence="2 3">
    <name type="scientific">Roridomyces roridus</name>
    <dbReference type="NCBI Taxonomy" id="1738132"/>
    <lineage>
        <taxon>Eukaryota</taxon>
        <taxon>Fungi</taxon>
        <taxon>Dikarya</taxon>
        <taxon>Basidiomycota</taxon>
        <taxon>Agaricomycotina</taxon>
        <taxon>Agaricomycetes</taxon>
        <taxon>Agaricomycetidae</taxon>
        <taxon>Agaricales</taxon>
        <taxon>Marasmiineae</taxon>
        <taxon>Mycenaceae</taxon>
        <taxon>Roridomyces</taxon>
    </lineage>
</organism>